<dbReference type="InterPro" id="IPR029058">
    <property type="entry name" value="AB_hydrolase_fold"/>
</dbReference>
<dbReference type="InterPro" id="IPR050266">
    <property type="entry name" value="AB_hydrolase_sf"/>
</dbReference>
<comment type="caution">
    <text evidence="3">The sequence shown here is derived from an EMBL/GenBank/DDBJ whole genome shotgun (WGS) entry which is preliminary data.</text>
</comment>
<keyword evidence="4" id="KW-1185">Reference proteome</keyword>
<feature type="domain" description="AB hydrolase-1" evidence="2">
    <location>
        <begin position="34"/>
        <end position="141"/>
    </location>
</feature>
<dbReference type="Gene3D" id="3.40.50.1820">
    <property type="entry name" value="alpha/beta hydrolase"/>
    <property type="match status" value="1"/>
</dbReference>
<evidence type="ECO:0000256" key="1">
    <source>
        <dbReference type="ARBA" id="ARBA00022801"/>
    </source>
</evidence>
<dbReference type="RefSeq" id="WP_163608366.1">
    <property type="nucleotide sequence ID" value="NZ_JAABOO010000004.1"/>
</dbReference>
<dbReference type="GO" id="GO:0016787">
    <property type="term" value="F:hydrolase activity"/>
    <property type="evidence" value="ECO:0007669"/>
    <property type="project" value="UniProtKB-KW"/>
</dbReference>
<keyword evidence="1 3" id="KW-0378">Hydrolase</keyword>
<name>A0A6P0UQ31_9FLAO</name>
<evidence type="ECO:0000313" key="4">
    <source>
        <dbReference type="Proteomes" id="UP000468581"/>
    </source>
</evidence>
<dbReference type="Proteomes" id="UP000468581">
    <property type="component" value="Unassembled WGS sequence"/>
</dbReference>
<dbReference type="InterPro" id="IPR000073">
    <property type="entry name" value="AB_hydrolase_1"/>
</dbReference>
<protein>
    <submittedName>
        <fullName evidence="3">Alpha/beta fold hydrolase</fullName>
    </submittedName>
</protein>
<evidence type="ECO:0000313" key="3">
    <source>
        <dbReference type="EMBL" id="NER15067.1"/>
    </source>
</evidence>
<dbReference type="SUPFAM" id="SSF53474">
    <property type="entry name" value="alpha/beta-Hydrolases"/>
    <property type="match status" value="1"/>
</dbReference>
<dbReference type="GO" id="GO:0016020">
    <property type="term" value="C:membrane"/>
    <property type="evidence" value="ECO:0007669"/>
    <property type="project" value="TreeGrafter"/>
</dbReference>
<proteinExistence type="predicted"/>
<accession>A0A6P0UQ31</accession>
<evidence type="ECO:0000259" key="2">
    <source>
        <dbReference type="Pfam" id="PF00561"/>
    </source>
</evidence>
<dbReference type="PANTHER" id="PTHR43798:SF31">
    <property type="entry name" value="AB HYDROLASE SUPERFAMILY PROTEIN YCLE"/>
    <property type="match status" value="1"/>
</dbReference>
<dbReference type="Pfam" id="PF00561">
    <property type="entry name" value="Abhydrolase_1"/>
    <property type="match status" value="1"/>
</dbReference>
<dbReference type="EMBL" id="JAABOO010000004">
    <property type="protein sequence ID" value="NER15067.1"/>
    <property type="molecule type" value="Genomic_DNA"/>
</dbReference>
<reference evidence="3 4" key="1">
    <citation type="submission" date="2020-01" db="EMBL/GenBank/DDBJ databases">
        <title>Leptobacterium flavescens.</title>
        <authorList>
            <person name="Wang G."/>
        </authorList>
    </citation>
    <scope>NUCLEOTIDE SEQUENCE [LARGE SCALE GENOMIC DNA]</scope>
    <source>
        <strain evidence="3 4">KCTC 22160</strain>
    </source>
</reference>
<gene>
    <name evidence="3" type="ORF">GWK08_16555</name>
</gene>
<sequence length="257" mass="29296">MSTNIFSQAPKKSESALVNGKKIYYEVYGKGESLLLLHGYSMSSKSWKSYVSDFEKEYEVYLIDLTGHGRSEVFKEDLSIKAVAEDLNFLIQYLKLEKVKAIGFSFGGDVLYQLALINPALIESMVTIGAVGTWNVNDFPHYLETYTYENLDDFPWLKELHASDAHIRGILHQFQNYVVYLSDKEIQQIQAEVLIMMGDDDEGMDFDEVARLKKNLSNSDIWILPDVSHGAHEGENKEEFVLKAKKFLAKKPKTDGE</sequence>
<organism evidence="3 4">
    <name type="scientific">Leptobacterium flavescens</name>
    <dbReference type="NCBI Taxonomy" id="472055"/>
    <lineage>
        <taxon>Bacteria</taxon>
        <taxon>Pseudomonadati</taxon>
        <taxon>Bacteroidota</taxon>
        <taxon>Flavobacteriia</taxon>
        <taxon>Flavobacteriales</taxon>
        <taxon>Flavobacteriaceae</taxon>
        <taxon>Leptobacterium</taxon>
    </lineage>
</organism>
<dbReference type="AlphaFoldDB" id="A0A6P0UQ31"/>
<dbReference type="PANTHER" id="PTHR43798">
    <property type="entry name" value="MONOACYLGLYCEROL LIPASE"/>
    <property type="match status" value="1"/>
</dbReference>